<dbReference type="Proteomes" id="UP000252519">
    <property type="component" value="Unassembled WGS sequence"/>
</dbReference>
<dbReference type="AlphaFoldDB" id="A0A368FR59"/>
<reference evidence="1 2" key="1">
    <citation type="submission" date="2014-10" db="EMBL/GenBank/DDBJ databases">
        <title>Draft genome of the hookworm Ancylostoma caninum.</title>
        <authorList>
            <person name="Mitreva M."/>
        </authorList>
    </citation>
    <scope>NUCLEOTIDE SEQUENCE [LARGE SCALE GENOMIC DNA]</scope>
    <source>
        <strain evidence="1 2">Baltimore</strain>
    </source>
</reference>
<accession>A0A368FR59</accession>
<dbReference type="InterPro" id="IPR035109">
    <property type="entry name" value="ASPR"/>
</dbReference>
<protein>
    <submittedName>
        <fullName evidence="1">Uncharacterized protein</fullName>
    </submittedName>
</protein>
<gene>
    <name evidence="1" type="ORF">ANCCAN_20857</name>
</gene>
<keyword evidence="2" id="KW-1185">Reference proteome</keyword>
<dbReference type="Pfam" id="PF17641">
    <property type="entry name" value="ASPRs"/>
    <property type="match status" value="1"/>
</dbReference>
<organism evidence="1 2">
    <name type="scientific">Ancylostoma caninum</name>
    <name type="common">Dog hookworm</name>
    <dbReference type="NCBI Taxonomy" id="29170"/>
    <lineage>
        <taxon>Eukaryota</taxon>
        <taxon>Metazoa</taxon>
        <taxon>Ecdysozoa</taxon>
        <taxon>Nematoda</taxon>
        <taxon>Chromadorea</taxon>
        <taxon>Rhabditida</taxon>
        <taxon>Rhabditina</taxon>
        <taxon>Rhabditomorpha</taxon>
        <taxon>Strongyloidea</taxon>
        <taxon>Ancylostomatidae</taxon>
        <taxon>Ancylostomatinae</taxon>
        <taxon>Ancylostoma</taxon>
    </lineage>
</organism>
<proteinExistence type="predicted"/>
<name>A0A368FR59_ANCCA</name>
<evidence type="ECO:0000313" key="1">
    <source>
        <dbReference type="EMBL" id="RCN33320.1"/>
    </source>
</evidence>
<dbReference type="EMBL" id="JOJR01000940">
    <property type="protein sequence ID" value="RCN33320.1"/>
    <property type="molecule type" value="Genomic_DNA"/>
</dbReference>
<evidence type="ECO:0000313" key="2">
    <source>
        <dbReference type="Proteomes" id="UP000252519"/>
    </source>
</evidence>
<comment type="caution">
    <text evidence="1">The sequence shown here is derived from an EMBL/GenBank/DDBJ whole genome shotgun (WGS) entry which is preliminary data.</text>
</comment>
<sequence>MFIELCPTIMFSVGIFSAVFHFLSITSSSGELIEKLPDCKNYSGDYACPNDIRAALVTEINTKLPSKFPKYDCLLDEAAGMKILLNDDDIWGKMYPNLTEAVETKFEKREDTIELDFNKFAREAADTWSSTLKTLVSY</sequence>